<dbReference type="Proteomes" id="UP000434957">
    <property type="component" value="Unassembled WGS sequence"/>
</dbReference>
<dbReference type="FunFam" id="1.10.340.70:FF:000001">
    <property type="entry name" value="Retrovirus-related Pol polyprotein from transposon gypsy-like Protein"/>
    <property type="match status" value="1"/>
</dbReference>
<dbReference type="AlphaFoldDB" id="A0A6A3JVI1"/>
<keyword evidence="12" id="KW-1185">Reference proteome</keyword>
<dbReference type="Pfam" id="PF17921">
    <property type="entry name" value="Integrase_H2C2"/>
    <property type="match status" value="1"/>
</dbReference>
<dbReference type="Gene3D" id="3.30.70.270">
    <property type="match status" value="2"/>
</dbReference>
<comment type="caution">
    <text evidence="9">The sequence shown here is derived from an EMBL/GenBank/DDBJ whole genome shotgun (WGS) entry which is preliminary data.</text>
</comment>
<evidence type="ECO:0000313" key="11">
    <source>
        <dbReference type="Proteomes" id="UP000429607"/>
    </source>
</evidence>
<keyword evidence="4" id="KW-0255">Endonuclease</keyword>
<reference evidence="9 11" key="1">
    <citation type="submission" date="2018-09" db="EMBL/GenBank/DDBJ databases">
        <title>Genomic investigation of the strawberry pathogen Phytophthora fragariae indicates pathogenicity is determined by transcriptional variation in three key races.</title>
        <authorList>
            <person name="Adams T.M."/>
            <person name="Armitage A.D."/>
            <person name="Sobczyk M.K."/>
            <person name="Bates H.J."/>
            <person name="Dunwell J.M."/>
            <person name="Nellist C.F."/>
            <person name="Harrison R.J."/>
        </authorList>
    </citation>
    <scope>NUCLEOTIDE SEQUENCE [LARGE SCALE GENOMIC DNA]</scope>
    <source>
        <strain evidence="9 11">SCRP249</strain>
        <strain evidence="10 12">SCRP333</strain>
    </source>
</reference>
<keyword evidence="3" id="KW-0540">Nuclease</keyword>
<keyword evidence="2" id="KW-0548">Nucleotidyltransferase</keyword>
<dbReference type="GO" id="GO:0015074">
    <property type="term" value="P:DNA integration"/>
    <property type="evidence" value="ECO:0007669"/>
    <property type="project" value="InterPro"/>
</dbReference>
<keyword evidence="5" id="KW-0378">Hydrolase</keyword>
<dbReference type="Pfam" id="PF17917">
    <property type="entry name" value="RT_RNaseH"/>
    <property type="match status" value="1"/>
</dbReference>
<evidence type="ECO:0000256" key="6">
    <source>
        <dbReference type="ARBA" id="ARBA00022918"/>
    </source>
</evidence>
<proteinExistence type="predicted"/>
<dbReference type="GO" id="GO:0016787">
    <property type="term" value="F:hydrolase activity"/>
    <property type="evidence" value="ECO:0007669"/>
    <property type="project" value="UniProtKB-KW"/>
</dbReference>
<feature type="compositionally biased region" description="Basic and acidic residues" evidence="7">
    <location>
        <begin position="854"/>
        <end position="871"/>
    </location>
</feature>
<dbReference type="InterPro" id="IPR012337">
    <property type="entry name" value="RNaseH-like_sf"/>
</dbReference>
<feature type="compositionally biased region" description="Basic and acidic residues" evidence="7">
    <location>
        <begin position="693"/>
        <end position="707"/>
    </location>
</feature>
<dbReference type="SUPFAM" id="SSF53098">
    <property type="entry name" value="Ribonuclease H-like"/>
    <property type="match status" value="1"/>
</dbReference>
<evidence type="ECO:0000256" key="2">
    <source>
        <dbReference type="ARBA" id="ARBA00022695"/>
    </source>
</evidence>
<dbReference type="PROSITE" id="PS50994">
    <property type="entry name" value="INTEGRASE"/>
    <property type="match status" value="1"/>
</dbReference>
<dbReference type="InterPro" id="IPR036397">
    <property type="entry name" value="RNaseH_sf"/>
</dbReference>
<sequence length="980" mass="108622">MPFGLANAPGTFQRMMDAVLRGLTWQTAGLSLKAKKCTFASEKLEYLGHELDAEGVRPMESLVDSVQRFPVPTDTTEVKRFVHMAGFYRRFIPNFGSKAAPMTRLLRKDAVWRWAEPQQEAFEQLKKALTGKPVLAYPDFSRPFKLVTDASQVNSPTVAKYSITDLECAAVIWAVKLFRPYLYGRHFELVTDHAALKWLMTSKDLTGRLHRWALQLQEYNFTVVYRPGAGNVVADALSRAPVNSVTAARGDQQNLEEHGGEGQLTDAEIKSEQAHDKTVKRLLEKGSYGASVIEESHGLVCIRDERGGRRVVLPSTLWAKALKEHHDSIFACHLRTPQTYARIATVYWWPDMRAHVKRWVQACRDCGSRKSKPKEVVPPLQSQDVGDVGDRWALDVAGPLPLTADGNRYVIAAVDYASRYVVTAAVPTHTATDIAQFIVGKLVMVYGPMRELVMDGAPELNGRVIEELVNLLQARQMTPVRYRPALLGLVERFHRTWKDMVSLYVAEAQNDWDRWLPCAAYAYNGARHTGTQLTPNDLMMGRKLRAPNELLRATRVTQTGPAAKYHQALVSSMSKASAAAKAALAKEQRRRESYYDRRARTNMEFASGDLVWVLKPPKGRGITKLAHQWVGPARVASSAGFDDWSVVREDNDEQMIVHSSLMVSCRCPSDSLGSMADRILRELASEDAAAEDAESRDGEVRHGHDEASENTADIEQLEGTSGQAKVRSSGSEQQAASRPGTEEIGPEGNGSRGAARPGIAGRDARAAGEAPRSRQPAKGAQRKRKQQEGAQARDDDAHKQQRRREADAAREARATRRQATRSGEEVAADATQVDVATLDGLSAHAGLSSLQQRVESDGGHRDSQGRERDDASTPGGTNQDTRCGEPRGTGVAVEMVRGRGRPRRPEPTPVLLQVVTAGHIVERARRRVRNRAGRYVLEHEVEYSERPGMHVERRWLTAEKFEELLDAGKVEDDLAAGDDV</sequence>
<feature type="compositionally biased region" description="Basic and acidic residues" evidence="7">
    <location>
        <begin position="791"/>
        <end position="814"/>
    </location>
</feature>
<dbReference type="GO" id="GO:0003676">
    <property type="term" value="F:nucleic acid binding"/>
    <property type="evidence" value="ECO:0007669"/>
    <property type="project" value="InterPro"/>
</dbReference>
<dbReference type="EMBL" id="QXFV01001738">
    <property type="protein sequence ID" value="KAE8999356.1"/>
    <property type="molecule type" value="Genomic_DNA"/>
</dbReference>
<dbReference type="InterPro" id="IPR043502">
    <property type="entry name" value="DNA/RNA_pol_sf"/>
</dbReference>
<protein>
    <recommendedName>
        <fullName evidence="8">Integrase catalytic domain-containing protein</fullName>
    </recommendedName>
</protein>
<dbReference type="GO" id="GO:0004519">
    <property type="term" value="F:endonuclease activity"/>
    <property type="evidence" value="ECO:0007669"/>
    <property type="project" value="UniProtKB-KW"/>
</dbReference>
<dbReference type="PANTHER" id="PTHR37984:SF5">
    <property type="entry name" value="PROTEIN NYNRIN-LIKE"/>
    <property type="match status" value="1"/>
</dbReference>
<dbReference type="Proteomes" id="UP000429607">
    <property type="component" value="Unassembled WGS sequence"/>
</dbReference>
<gene>
    <name evidence="9" type="ORF">PR001_g19077</name>
    <name evidence="10" type="ORF">PR003_g20180</name>
</gene>
<evidence type="ECO:0000313" key="10">
    <source>
        <dbReference type="EMBL" id="KAE9310798.1"/>
    </source>
</evidence>
<dbReference type="InterPro" id="IPR041373">
    <property type="entry name" value="RT_RNaseH"/>
</dbReference>
<accession>A0A6A3JVI1</accession>
<dbReference type="Gene3D" id="1.10.340.70">
    <property type="match status" value="1"/>
</dbReference>
<dbReference type="InterPro" id="IPR041588">
    <property type="entry name" value="Integrase_H2C2"/>
</dbReference>
<evidence type="ECO:0000256" key="1">
    <source>
        <dbReference type="ARBA" id="ARBA00022679"/>
    </source>
</evidence>
<dbReference type="GO" id="GO:0003964">
    <property type="term" value="F:RNA-directed DNA polymerase activity"/>
    <property type="evidence" value="ECO:0007669"/>
    <property type="project" value="UniProtKB-KW"/>
</dbReference>
<evidence type="ECO:0000256" key="4">
    <source>
        <dbReference type="ARBA" id="ARBA00022759"/>
    </source>
</evidence>
<feature type="domain" description="Integrase catalytic" evidence="8">
    <location>
        <begin position="369"/>
        <end position="543"/>
    </location>
</feature>
<dbReference type="Gene3D" id="3.30.420.10">
    <property type="entry name" value="Ribonuclease H-like superfamily/Ribonuclease H"/>
    <property type="match status" value="1"/>
</dbReference>
<evidence type="ECO:0000313" key="9">
    <source>
        <dbReference type="EMBL" id="KAE8999356.1"/>
    </source>
</evidence>
<evidence type="ECO:0000256" key="5">
    <source>
        <dbReference type="ARBA" id="ARBA00022801"/>
    </source>
</evidence>
<keyword evidence="6" id="KW-0695">RNA-directed DNA polymerase</keyword>
<dbReference type="PANTHER" id="PTHR37984">
    <property type="entry name" value="PROTEIN CBG26694"/>
    <property type="match status" value="1"/>
</dbReference>
<feature type="region of interest" description="Disordered" evidence="7">
    <location>
        <begin position="686"/>
        <end position="832"/>
    </location>
</feature>
<feature type="region of interest" description="Disordered" evidence="7">
    <location>
        <begin position="247"/>
        <end position="268"/>
    </location>
</feature>
<evidence type="ECO:0000256" key="3">
    <source>
        <dbReference type="ARBA" id="ARBA00022722"/>
    </source>
</evidence>
<keyword evidence="1" id="KW-0808">Transferase</keyword>
<organism evidence="9 11">
    <name type="scientific">Phytophthora rubi</name>
    <dbReference type="NCBI Taxonomy" id="129364"/>
    <lineage>
        <taxon>Eukaryota</taxon>
        <taxon>Sar</taxon>
        <taxon>Stramenopiles</taxon>
        <taxon>Oomycota</taxon>
        <taxon>Peronosporomycetes</taxon>
        <taxon>Peronosporales</taxon>
        <taxon>Peronosporaceae</taxon>
        <taxon>Phytophthora</taxon>
    </lineage>
</organism>
<evidence type="ECO:0000313" key="12">
    <source>
        <dbReference type="Proteomes" id="UP000434957"/>
    </source>
</evidence>
<feature type="compositionally biased region" description="Polar residues" evidence="7">
    <location>
        <begin position="709"/>
        <end position="736"/>
    </location>
</feature>
<feature type="region of interest" description="Disordered" evidence="7">
    <location>
        <begin position="846"/>
        <end position="907"/>
    </location>
</feature>
<dbReference type="InterPro" id="IPR001584">
    <property type="entry name" value="Integrase_cat-core"/>
</dbReference>
<dbReference type="CDD" id="cd09274">
    <property type="entry name" value="RNase_HI_RT_Ty3"/>
    <property type="match status" value="1"/>
</dbReference>
<dbReference type="SUPFAM" id="SSF56672">
    <property type="entry name" value="DNA/RNA polymerases"/>
    <property type="match status" value="1"/>
</dbReference>
<dbReference type="FunFam" id="3.30.70.270:FF:000026">
    <property type="entry name" value="Transposon Ty3-G Gag-Pol polyprotein"/>
    <property type="match status" value="1"/>
</dbReference>
<dbReference type="InterPro" id="IPR043128">
    <property type="entry name" value="Rev_trsase/Diguanyl_cyclase"/>
</dbReference>
<dbReference type="EMBL" id="QXFT01001767">
    <property type="protein sequence ID" value="KAE9310798.1"/>
    <property type="molecule type" value="Genomic_DNA"/>
</dbReference>
<dbReference type="InterPro" id="IPR050951">
    <property type="entry name" value="Retrovirus_Pol_polyprotein"/>
</dbReference>
<name>A0A6A3JVI1_9STRA</name>
<evidence type="ECO:0000256" key="7">
    <source>
        <dbReference type="SAM" id="MobiDB-lite"/>
    </source>
</evidence>
<evidence type="ECO:0000259" key="8">
    <source>
        <dbReference type="PROSITE" id="PS50994"/>
    </source>
</evidence>